<evidence type="ECO:0000313" key="4">
    <source>
        <dbReference type="EMBL" id="KAI6659993.1"/>
    </source>
</evidence>
<evidence type="ECO:0000256" key="2">
    <source>
        <dbReference type="SAM" id="MobiDB-lite"/>
    </source>
</evidence>
<evidence type="ECO:0000259" key="3">
    <source>
        <dbReference type="PROSITE" id="PS51203"/>
    </source>
</evidence>
<evidence type="ECO:0000256" key="1">
    <source>
        <dbReference type="ARBA" id="ARBA00022553"/>
    </source>
</evidence>
<dbReference type="Pfam" id="PF14050">
    <property type="entry name" value="Nudc_N"/>
    <property type="match status" value="1"/>
</dbReference>
<dbReference type="InterPro" id="IPR037898">
    <property type="entry name" value="NudC_fam"/>
</dbReference>
<dbReference type="InterPro" id="IPR007052">
    <property type="entry name" value="CS_dom"/>
</dbReference>
<comment type="caution">
    <text evidence="4">The sequence shown here is derived from an EMBL/GenBank/DDBJ whole genome shotgun (WGS) entry which is preliminary data.</text>
</comment>
<sequence length="338" mass="38227">MASLKESEGKYDDLFGAILQQEGKMEPFFDHVFNFLYRRTDFYITMKIPTDKMGFTPGRAEMIVRESFKKYETQAKARELRAQQPKKHSNKTINKVNPIQQQDNSTKSVKVENESIPSVNKNVISSGPPIPSQNIMSETDSGVETTKKKVQQSTAEDTYNGGVTDTYRWSQTLTELDVLVDLPVVSKAKDVTVIIQNTHLKVTVKKPEGEIVLIEGDLPHKVLTDSSLWMVEGGVVHVSLDKAKERMWGHVFEGEEEIDLTKVDAIKEVSDLDTESHAAINRVMFDQHQKMQGKPQSHELETYEMLEKAWDVEGSPFKGTPFDPSKVNLSNNNYSNCP</sequence>
<dbReference type="SUPFAM" id="SSF49764">
    <property type="entry name" value="HSP20-like chaperones"/>
    <property type="match status" value="1"/>
</dbReference>
<dbReference type="InterPro" id="IPR025934">
    <property type="entry name" value="NudC_N_dom"/>
</dbReference>
<dbReference type="PANTHER" id="PTHR12356">
    <property type="entry name" value="NUCLEAR MOVEMENT PROTEIN NUDC"/>
    <property type="match status" value="1"/>
</dbReference>
<proteinExistence type="predicted"/>
<name>A0AAV7KGH3_9METZ</name>
<dbReference type="Gene3D" id="2.60.40.790">
    <property type="match status" value="1"/>
</dbReference>
<organism evidence="4 5">
    <name type="scientific">Oopsacas minuta</name>
    <dbReference type="NCBI Taxonomy" id="111878"/>
    <lineage>
        <taxon>Eukaryota</taxon>
        <taxon>Metazoa</taxon>
        <taxon>Porifera</taxon>
        <taxon>Hexactinellida</taxon>
        <taxon>Hexasterophora</taxon>
        <taxon>Lyssacinosida</taxon>
        <taxon>Leucopsacidae</taxon>
        <taxon>Oopsacas</taxon>
    </lineage>
</organism>
<protein>
    <submittedName>
        <fullName evidence="4">NudC domain-containing protein 3-like</fullName>
    </submittedName>
</protein>
<accession>A0AAV7KGH3</accession>
<keyword evidence="1" id="KW-0597">Phosphoprotein</keyword>
<dbReference type="InterPro" id="IPR008978">
    <property type="entry name" value="HSP20-like_chaperone"/>
</dbReference>
<dbReference type="CDD" id="cd06467">
    <property type="entry name" value="p23_NUDC_like"/>
    <property type="match status" value="1"/>
</dbReference>
<dbReference type="PANTHER" id="PTHR12356:SF19">
    <property type="entry name" value="NUDC DOMAIN-CONTAINING PROTEIN 3"/>
    <property type="match status" value="1"/>
</dbReference>
<dbReference type="GO" id="GO:0051082">
    <property type="term" value="F:unfolded protein binding"/>
    <property type="evidence" value="ECO:0007669"/>
    <property type="project" value="TreeGrafter"/>
</dbReference>
<feature type="domain" description="CS" evidence="3">
    <location>
        <begin position="162"/>
        <end position="252"/>
    </location>
</feature>
<keyword evidence="5" id="KW-1185">Reference proteome</keyword>
<dbReference type="AlphaFoldDB" id="A0AAV7KGH3"/>
<dbReference type="PROSITE" id="PS51203">
    <property type="entry name" value="CS"/>
    <property type="match status" value="1"/>
</dbReference>
<gene>
    <name evidence="4" type="ORF">LOD99_14334</name>
</gene>
<dbReference type="EMBL" id="JAKMXF010000044">
    <property type="protein sequence ID" value="KAI6659993.1"/>
    <property type="molecule type" value="Genomic_DNA"/>
</dbReference>
<dbReference type="GO" id="GO:0005737">
    <property type="term" value="C:cytoplasm"/>
    <property type="evidence" value="ECO:0007669"/>
    <property type="project" value="TreeGrafter"/>
</dbReference>
<feature type="compositionally biased region" description="Polar residues" evidence="2">
    <location>
        <begin position="91"/>
        <end position="108"/>
    </location>
</feature>
<reference evidence="4 5" key="1">
    <citation type="journal article" date="2023" name="BMC Biol.">
        <title>The compact genome of the sponge Oopsacas minuta (Hexactinellida) is lacking key metazoan core genes.</title>
        <authorList>
            <person name="Santini S."/>
            <person name="Schenkelaars Q."/>
            <person name="Jourda C."/>
            <person name="Duchesne M."/>
            <person name="Belahbib H."/>
            <person name="Rocher C."/>
            <person name="Selva M."/>
            <person name="Riesgo A."/>
            <person name="Vervoort M."/>
            <person name="Leys S.P."/>
            <person name="Kodjabachian L."/>
            <person name="Le Bivic A."/>
            <person name="Borchiellini C."/>
            <person name="Claverie J.M."/>
            <person name="Renard E."/>
        </authorList>
    </citation>
    <scope>NUCLEOTIDE SEQUENCE [LARGE SCALE GENOMIC DNA]</scope>
    <source>
        <strain evidence="4">SPO-2</strain>
    </source>
</reference>
<feature type="region of interest" description="Disordered" evidence="2">
    <location>
        <begin position="80"/>
        <end position="109"/>
    </location>
</feature>
<dbReference type="Pfam" id="PF04969">
    <property type="entry name" value="CS"/>
    <property type="match status" value="1"/>
</dbReference>
<dbReference type="Proteomes" id="UP001165289">
    <property type="component" value="Unassembled WGS sequence"/>
</dbReference>
<evidence type="ECO:0000313" key="5">
    <source>
        <dbReference type="Proteomes" id="UP001165289"/>
    </source>
</evidence>
<dbReference type="GO" id="GO:0006457">
    <property type="term" value="P:protein folding"/>
    <property type="evidence" value="ECO:0007669"/>
    <property type="project" value="TreeGrafter"/>
</dbReference>